<accession>A0AA39YYV4</accession>
<evidence type="ECO:0000259" key="12">
    <source>
        <dbReference type="PROSITE" id="PS51722"/>
    </source>
</evidence>
<feature type="compositionally biased region" description="Basic and acidic residues" evidence="11">
    <location>
        <begin position="407"/>
        <end position="420"/>
    </location>
</feature>
<sequence length="1094" mass="119837">MMRKQALRASSTHNVCVFCATRFNSGSFLDTTLHSLPLPSTFSAPVAPVTTRYLQQRRGISSSRPSPQNFGNGAPQSQLRNHVSAADAERDAIQNRFAKPAVQQQQQPPPQQRQLPARSDAENALLKATFDRLSPPPSSHLAQSAQSSRYSNSRGSPITYLGRRDQGTTQDQHHKRQQQQGVAGGRGFTGTSSYNVRVEQAQQLRSQQRGEDLGGFDKAKVEQWQHALTPKGRILPQQAQRQQQQQQGQYARTRQEGDKSFVPLSSEQSHARRMNLLSRMNNPSGSGAAAGAMQEQTKPQNFVRPEQAQARSVPPSTGDREKDALRALWGTGAPASQGSSFSKPEPRVEHNHLLGAFPKLEVASQEALAQAPAQAPEQDQEQVQDQEVKETQPPELGQGEPTVQNVQERERPTRFSKFADIEEDEAPRKRKARGGRSKALEEEEDVDFNRIERRKSKKKDKKKKRVAEVAPPTPIYLPEYLSVVSLANMLRVRTEDLVRKMEELGYEDINNDDILNAENAGLIAMEYNFEPAAADPADDLDLYPAPEPEDMTIFPPRPPVVTIMGHVDHGKTTLLDYLRKSSVAATEFGGITQHIGAFSVPLSNDKTITFLDTPGHAAFLNMRQRGANVTDIVILVVAADDSVKPQTLEAIKHAKAARVPIIVAINKIDTEGANPERVKQDLARHGVDVEDFGGDIQAIPVSGKTGEGMQDLEEATITLSEILDHRADPEGPVEGWVLEATTKKSGKVATVLVRRGTLRVGSIIVAGQTFARVRSIKNEAGVDIPTVGPGMPAEIDGWRGQPEAGDEVLEAPNEQRAAEVVEYREANADRVQMAKDMEAINEARRLEHEKREREEALAAAAEAGEADPAAAVAAAEKARLEASTGGPMEVPFVVKADVSGSVEAVVDYVMTVGNGEVRPRVLRTGVGPVSESDVELAATAGGHVVAFNTTLDSRMARVAETKGVRVLEQNVIYRLVDDVKALLSEQLAPTVVQRVTGEASVLEVFEISLGKKRMMIIAGCRVTNGLVNRGGKVRVFRNEEKVYEGSISSLKQVKKDVTEMRKGNECGMAFENWGEFKAGDTIQCYEEKFEKRTL</sequence>
<dbReference type="NCBIfam" id="TIGR00231">
    <property type="entry name" value="small_GTP"/>
    <property type="match status" value="1"/>
</dbReference>
<feature type="region of interest" description="Disordered" evidence="11">
    <location>
        <begin position="55"/>
        <end position="88"/>
    </location>
</feature>
<dbReference type="PROSITE" id="PS51722">
    <property type="entry name" value="G_TR_2"/>
    <property type="match status" value="1"/>
</dbReference>
<feature type="compositionally biased region" description="Low complexity" evidence="11">
    <location>
        <begin position="237"/>
        <end position="252"/>
    </location>
</feature>
<dbReference type="Pfam" id="PF11987">
    <property type="entry name" value="IF-2"/>
    <property type="match status" value="1"/>
</dbReference>
<feature type="compositionally biased region" description="Polar residues" evidence="11">
    <location>
        <begin position="140"/>
        <end position="156"/>
    </location>
</feature>
<dbReference type="PANTHER" id="PTHR43381">
    <property type="entry name" value="TRANSLATION INITIATION FACTOR IF-2-RELATED"/>
    <property type="match status" value="1"/>
</dbReference>
<feature type="region of interest" description="Disordered" evidence="11">
    <location>
        <begin position="130"/>
        <end position="191"/>
    </location>
</feature>
<keyword evidence="6" id="KW-0809">Transit peptide</keyword>
<keyword evidence="14" id="KW-1185">Reference proteome</keyword>
<feature type="region of interest" description="Disordered" evidence="11">
    <location>
        <begin position="99"/>
        <end position="118"/>
    </location>
</feature>
<comment type="similarity">
    <text evidence="2">Belongs to the TRAFAC class translation factor GTPase superfamily. Classic translation factor GTPase family. IF-2 subfamily.</text>
</comment>
<proteinExistence type="inferred from homology"/>
<feature type="region of interest" description="Disordered" evidence="11">
    <location>
        <begin position="236"/>
        <end position="320"/>
    </location>
</feature>
<comment type="function">
    <text evidence="9">One of the essential components for the initiation of protein synthesis. Protects formylmethionyl-tRNA from spontaneous hydrolysis and promotes its binding to the 30S ribosomal subunits. Also involved in the hydrolysis of GTP during the formation of the 70S ribosomal complex.</text>
</comment>
<dbReference type="InterPro" id="IPR009000">
    <property type="entry name" value="Transl_B-barrel_sf"/>
</dbReference>
<keyword evidence="7" id="KW-0496">Mitochondrion</keyword>
<evidence type="ECO:0000256" key="8">
    <source>
        <dbReference type="ARBA" id="ARBA00023134"/>
    </source>
</evidence>
<keyword evidence="3 13" id="KW-0396">Initiation factor</keyword>
<evidence type="ECO:0000256" key="10">
    <source>
        <dbReference type="ARBA" id="ARBA00044200"/>
    </source>
</evidence>
<dbReference type="SUPFAM" id="SSF52540">
    <property type="entry name" value="P-loop containing nucleoside triphosphate hydrolases"/>
    <property type="match status" value="1"/>
</dbReference>
<evidence type="ECO:0000256" key="7">
    <source>
        <dbReference type="ARBA" id="ARBA00023128"/>
    </source>
</evidence>
<feature type="domain" description="Tr-type G" evidence="12">
    <location>
        <begin position="556"/>
        <end position="724"/>
    </location>
</feature>
<feature type="region of interest" description="Disordered" evidence="11">
    <location>
        <begin position="364"/>
        <end position="444"/>
    </location>
</feature>
<evidence type="ECO:0000256" key="1">
    <source>
        <dbReference type="ARBA" id="ARBA00004173"/>
    </source>
</evidence>
<protein>
    <recommendedName>
        <fullName evidence="10">Translation initiation factor IF-2, mitochondrial</fullName>
    </recommendedName>
</protein>
<dbReference type="Pfam" id="PF00009">
    <property type="entry name" value="GTP_EFTU"/>
    <property type="match status" value="1"/>
</dbReference>
<dbReference type="AlphaFoldDB" id="A0AA39YYV4"/>
<dbReference type="Gene3D" id="3.40.50.10050">
    <property type="entry name" value="Translation initiation factor IF- 2, domain 3"/>
    <property type="match status" value="1"/>
</dbReference>
<keyword evidence="5" id="KW-0648">Protein biosynthesis</keyword>
<dbReference type="Pfam" id="PF22042">
    <property type="entry name" value="EF-G_D2"/>
    <property type="match status" value="1"/>
</dbReference>
<dbReference type="InterPro" id="IPR006847">
    <property type="entry name" value="IF2_N"/>
</dbReference>
<evidence type="ECO:0000256" key="4">
    <source>
        <dbReference type="ARBA" id="ARBA00022741"/>
    </source>
</evidence>
<dbReference type="PANTHER" id="PTHR43381:SF20">
    <property type="entry name" value="TRANSLATION INITIATION FACTOR IF-2, MITOCHONDRIAL"/>
    <property type="match status" value="1"/>
</dbReference>
<dbReference type="CDD" id="cd01887">
    <property type="entry name" value="IF2_eIF5B"/>
    <property type="match status" value="1"/>
</dbReference>
<organism evidence="13 14">
    <name type="scientific">Lasiodiplodia hormozganensis</name>
    <dbReference type="NCBI Taxonomy" id="869390"/>
    <lineage>
        <taxon>Eukaryota</taxon>
        <taxon>Fungi</taxon>
        <taxon>Dikarya</taxon>
        <taxon>Ascomycota</taxon>
        <taxon>Pezizomycotina</taxon>
        <taxon>Dothideomycetes</taxon>
        <taxon>Dothideomycetes incertae sedis</taxon>
        <taxon>Botryosphaeriales</taxon>
        <taxon>Botryosphaeriaceae</taxon>
        <taxon>Lasiodiplodia</taxon>
    </lineage>
</organism>
<comment type="subcellular location">
    <subcellularLocation>
        <location evidence="1">Mitochondrion</location>
    </subcellularLocation>
</comment>
<dbReference type="GO" id="GO:0003743">
    <property type="term" value="F:translation initiation factor activity"/>
    <property type="evidence" value="ECO:0007669"/>
    <property type="project" value="UniProtKB-KW"/>
</dbReference>
<keyword evidence="8" id="KW-0342">GTP-binding</keyword>
<dbReference type="HAMAP" id="MF_00100_B">
    <property type="entry name" value="IF_2_B"/>
    <property type="match status" value="1"/>
</dbReference>
<feature type="compositionally biased region" description="Low complexity" evidence="11">
    <location>
        <begin position="365"/>
        <end position="377"/>
    </location>
</feature>
<evidence type="ECO:0000313" key="13">
    <source>
        <dbReference type="EMBL" id="KAK0660656.1"/>
    </source>
</evidence>
<dbReference type="CDD" id="cd03692">
    <property type="entry name" value="mtIF2_IVc"/>
    <property type="match status" value="1"/>
</dbReference>
<evidence type="ECO:0000313" key="14">
    <source>
        <dbReference type="Proteomes" id="UP001175001"/>
    </source>
</evidence>
<keyword evidence="4" id="KW-0547">Nucleotide-binding</keyword>
<dbReference type="EMBL" id="JAUJDW010000010">
    <property type="protein sequence ID" value="KAK0660656.1"/>
    <property type="molecule type" value="Genomic_DNA"/>
</dbReference>
<dbReference type="InterPro" id="IPR027417">
    <property type="entry name" value="P-loop_NTPase"/>
</dbReference>
<evidence type="ECO:0000256" key="5">
    <source>
        <dbReference type="ARBA" id="ARBA00022917"/>
    </source>
</evidence>
<dbReference type="FunFam" id="3.40.50.300:FF:000019">
    <property type="entry name" value="Translation initiation factor IF-2"/>
    <property type="match status" value="1"/>
</dbReference>
<dbReference type="GO" id="GO:0005739">
    <property type="term" value="C:mitochondrion"/>
    <property type="evidence" value="ECO:0007669"/>
    <property type="project" value="UniProtKB-SubCell"/>
</dbReference>
<reference evidence="13" key="1">
    <citation type="submission" date="2023-06" db="EMBL/GenBank/DDBJ databases">
        <title>Multi-omics analyses reveal the molecular pathogenesis toolkit of Lasiodiplodia hormozganensis, a cross-kingdom pathogen.</title>
        <authorList>
            <person name="Felix C."/>
            <person name="Meneses R."/>
            <person name="Goncalves M.F.M."/>
            <person name="Tilleman L."/>
            <person name="Duarte A.S."/>
            <person name="Jorrin-Novo J.V."/>
            <person name="Van De Peer Y."/>
            <person name="Deforce D."/>
            <person name="Van Nieuwerburgh F."/>
            <person name="Esteves A.C."/>
            <person name="Alves A."/>
        </authorList>
    </citation>
    <scope>NUCLEOTIDE SEQUENCE</scope>
    <source>
        <strain evidence="13">CBS 339.90</strain>
    </source>
</reference>
<dbReference type="FunFam" id="2.40.30.10:FF:000008">
    <property type="entry name" value="Translation initiation factor IF-2"/>
    <property type="match status" value="1"/>
</dbReference>
<evidence type="ECO:0000256" key="3">
    <source>
        <dbReference type="ARBA" id="ARBA00022540"/>
    </source>
</evidence>
<dbReference type="Gene3D" id="3.40.50.300">
    <property type="entry name" value="P-loop containing nucleotide triphosphate hydrolases"/>
    <property type="match status" value="1"/>
</dbReference>
<dbReference type="GO" id="GO:0003924">
    <property type="term" value="F:GTPase activity"/>
    <property type="evidence" value="ECO:0007669"/>
    <property type="project" value="InterPro"/>
</dbReference>
<comment type="caution">
    <text evidence="13">The sequence shown here is derived from an EMBL/GenBank/DDBJ whole genome shotgun (WGS) entry which is preliminary data.</text>
</comment>
<dbReference type="InterPro" id="IPR015760">
    <property type="entry name" value="TIF_IF2"/>
</dbReference>
<evidence type="ECO:0000256" key="11">
    <source>
        <dbReference type="SAM" id="MobiDB-lite"/>
    </source>
</evidence>
<dbReference type="GO" id="GO:0005525">
    <property type="term" value="F:GTP binding"/>
    <property type="evidence" value="ECO:0007669"/>
    <property type="project" value="UniProtKB-KW"/>
</dbReference>
<dbReference type="Pfam" id="PF04760">
    <property type="entry name" value="IF2_N"/>
    <property type="match status" value="1"/>
</dbReference>
<dbReference type="InterPro" id="IPR036925">
    <property type="entry name" value="TIF_IF2_dom3_sf"/>
</dbReference>
<gene>
    <name evidence="13" type="primary">MTIF2</name>
    <name evidence="13" type="ORF">DIS24_g3296</name>
</gene>
<dbReference type="InterPro" id="IPR053905">
    <property type="entry name" value="EF-G-like_DII"/>
</dbReference>
<dbReference type="Proteomes" id="UP001175001">
    <property type="component" value="Unassembled WGS sequence"/>
</dbReference>
<dbReference type="SUPFAM" id="SSF50447">
    <property type="entry name" value="Translation proteins"/>
    <property type="match status" value="2"/>
</dbReference>
<dbReference type="CDD" id="cd03702">
    <property type="entry name" value="IF2_mtIF2_II"/>
    <property type="match status" value="1"/>
</dbReference>
<dbReference type="Gene3D" id="2.40.30.10">
    <property type="entry name" value="Translation factors"/>
    <property type="match status" value="2"/>
</dbReference>
<dbReference type="SUPFAM" id="SSF52156">
    <property type="entry name" value="Initiation factor IF2/eIF5b, domain 3"/>
    <property type="match status" value="1"/>
</dbReference>
<dbReference type="InterPro" id="IPR044145">
    <property type="entry name" value="IF2_II"/>
</dbReference>
<name>A0AA39YYV4_9PEZI</name>
<dbReference type="InterPro" id="IPR023115">
    <property type="entry name" value="TIF_IF2_dom3"/>
</dbReference>
<dbReference type="FunFam" id="3.40.50.10050:FF:000001">
    <property type="entry name" value="Translation initiation factor IF-2"/>
    <property type="match status" value="1"/>
</dbReference>
<feature type="compositionally biased region" description="Polar residues" evidence="11">
    <location>
        <begin position="55"/>
        <end position="81"/>
    </location>
</feature>
<dbReference type="InterPro" id="IPR000178">
    <property type="entry name" value="TF_IF2_bacterial-like"/>
</dbReference>
<dbReference type="InterPro" id="IPR005225">
    <property type="entry name" value="Small_GTP-bd"/>
</dbReference>
<dbReference type="InterPro" id="IPR000795">
    <property type="entry name" value="T_Tr_GTP-bd_dom"/>
</dbReference>
<evidence type="ECO:0000256" key="6">
    <source>
        <dbReference type="ARBA" id="ARBA00022946"/>
    </source>
</evidence>
<evidence type="ECO:0000256" key="9">
    <source>
        <dbReference type="ARBA" id="ARBA00025162"/>
    </source>
</evidence>
<evidence type="ECO:0000256" key="2">
    <source>
        <dbReference type="ARBA" id="ARBA00007733"/>
    </source>
</evidence>